<organism evidence="1 2">
    <name type="scientific">Skeletonema marinoi</name>
    <dbReference type="NCBI Taxonomy" id="267567"/>
    <lineage>
        <taxon>Eukaryota</taxon>
        <taxon>Sar</taxon>
        <taxon>Stramenopiles</taxon>
        <taxon>Ochrophyta</taxon>
        <taxon>Bacillariophyta</taxon>
        <taxon>Coscinodiscophyceae</taxon>
        <taxon>Thalassiosirophycidae</taxon>
        <taxon>Thalassiosirales</taxon>
        <taxon>Skeletonemataceae</taxon>
        <taxon>Skeletonema</taxon>
        <taxon>Skeletonema marinoi-dohrnii complex</taxon>
    </lineage>
</organism>
<dbReference type="Proteomes" id="UP001224775">
    <property type="component" value="Unassembled WGS sequence"/>
</dbReference>
<evidence type="ECO:0008006" key="3">
    <source>
        <dbReference type="Google" id="ProtNLM"/>
    </source>
</evidence>
<sequence length="1065" mass="117108">MLDATDLTTTEVRTQYVQPLIEIILAKTNLTAATLGIQYSKSSTTAEAAPTSSEKDSDEGVIGTLYQEIALYESDEVHSSTCDNNKSYAEILEEASALSAYLTREEQTLVATVASSALVSFLIPQCDYLNFLHSYFTSTSGTASSETISRNVYTLEERLTNAMIWNQDSASQEGSVFPYSASRMRSSNDDGFTTAYFYRFLDQGLASYLSCGMTFCSNKSVIRKQAFNDIIQLISMAICPVTPQSNVKPKSVAPVKESSLLPFSFQLSHVDRLHLLRVCKELAMTSDATTNNQAALAQLRESLFGFASYVAHSDKEAAAAYEALVNTSLIENDESCIQFEFQRLLQTLVESKSPCIINSTCLCIEEMILKYKGNKNKLHRFALRLLAKKLDAEINSAKDTRNNLSNTSTTDAENVAKRQKRFPDNCKPFRLIAIMKAAGVLFSTGGGLRNASEGDVVFEAEAAIKQMIQNTTILLQCSADDQLDIVQSASECLALVLSNETSYLIEKSNVKHIFTHVRQSLLSSSNDKASSAIIDALKPLIVICSRQSRTCAVSFLSFAIKTYSARERVLWKLATCVSIGNPLAVSTRLSNLGESSSDEDIATCKIRTILSSTCGKAVDASPSDPLQRCLSLTESISDMWVLFKLVRVAFQTSNYSFARAILETRLVRGCSRQQSFMYFNALSTLAHGEEVLAVKGAKGIAESMELLSSCNSLLTSLAALEQNDKFGFQLEFIRLRLDTLNLIAITRSLYAEILMTEGTLSGKNNRTTLFRKNIGKSFGLLVSRLKKMYRLWGLHRCQQTRSTLRTLQAMCQLLSEFTKYGTKEAKNSSTPTSTSAPTQSMNMTLSKLRTDVLEQMPKLKQKDDSVSHASGLLLGLDVILKCPCPFPSGFFLMKPIPRAIVNISADPNILPKTISQNDDHDVTVDAKSGAEVIDAFPGLVTKVILSGVLPEKFIQTADVAFSEIIAWTTLQYEGQLYEEDDAVDSDVGGSNRFTLRDGPDSGETAGTLLPAGKFIMPVTFEPLLQEGYYKVIIELGCRDVRGGEWKVPTSSPLEVIFRVDDEGSI</sequence>
<dbReference type="EMBL" id="JATAAI010000015">
    <property type="protein sequence ID" value="KAK1740555.1"/>
    <property type="molecule type" value="Genomic_DNA"/>
</dbReference>
<protein>
    <recommendedName>
        <fullName evidence="3">Integrator complex subunit 7</fullName>
    </recommendedName>
</protein>
<gene>
    <name evidence="1" type="ORF">QTG54_008650</name>
</gene>
<proteinExistence type="predicted"/>
<evidence type="ECO:0000313" key="1">
    <source>
        <dbReference type="EMBL" id="KAK1740555.1"/>
    </source>
</evidence>
<dbReference type="InterPro" id="IPR016024">
    <property type="entry name" value="ARM-type_fold"/>
</dbReference>
<reference evidence="1" key="1">
    <citation type="submission" date="2023-06" db="EMBL/GenBank/DDBJ databases">
        <title>Survivors Of The Sea: Transcriptome response of Skeletonema marinoi to long-term dormancy.</title>
        <authorList>
            <person name="Pinder M.I.M."/>
            <person name="Kourtchenko O."/>
            <person name="Robertson E.K."/>
            <person name="Larsson T."/>
            <person name="Maumus F."/>
            <person name="Osuna-Cruz C.M."/>
            <person name="Vancaester E."/>
            <person name="Stenow R."/>
            <person name="Vandepoele K."/>
            <person name="Ploug H."/>
            <person name="Bruchert V."/>
            <person name="Godhe A."/>
            <person name="Topel M."/>
        </authorList>
    </citation>
    <scope>NUCLEOTIDE SEQUENCE</scope>
    <source>
        <strain evidence="1">R05AC</strain>
    </source>
</reference>
<accession>A0AAD8Y8N7</accession>
<name>A0AAD8Y8N7_9STRA</name>
<evidence type="ECO:0000313" key="2">
    <source>
        <dbReference type="Proteomes" id="UP001224775"/>
    </source>
</evidence>
<keyword evidence="2" id="KW-1185">Reference proteome</keyword>
<dbReference type="SUPFAM" id="SSF48371">
    <property type="entry name" value="ARM repeat"/>
    <property type="match status" value="1"/>
</dbReference>
<comment type="caution">
    <text evidence="1">The sequence shown here is derived from an EMBL/GenBank/DDBJ whole genome shotgun (WGS) entry which is preliminary data.</text>
</comment>
<dbReference type="AlphaFoldDB" id="A0AAD8Y8N7"/>